<name>W9CAR8_SCLBF</name>
<dbReference type="AlphaFoldDB" id="W9CAR8"/>
<keyword evidence="2" id="KW-1185">Reference proteome</keyword>
<gene>
    <name evidence="1" type="ORF">SBOR_7649</name>
</gene>
<evidence type="ECO:0000313" key="1">
    <source>
        <dbReference type="EMBL" id="ESZ91959.1"/>
    </source>
</evidence>
<comment type="caution">
    <text evidence="1">The sequence shown here is derived from an EMBL/GenBank/DDBJ whole genome shotgun (WGS) entry which is preliminary data.</text>
</comment>
<dbReference type="Proteomes" id="UP000019487">
    <property type="component" value="Unassembled WGS sequence"/>
</dbReference>
<reference evidence="1 2" key="1">
    <citation type="journal article" date="2014" name="Genome Announc.">
        <title>Draft genome sequence of Sclerotinia borealis, a psychrophilic plant pathogenic fungus.</title>
        <authorList>
            <person name="Mardanov A.V."/>
            <person name="Beletsky A.V."/>
            <person name="Kadnikov V.V."/>
            <person name="Ignatov A.N."/>
            <person name="Ravin N.V."/>
        </authorList>
    </citation>
    <scope>NUCLEOTIDE SEQUENCE [LARGE SCALE GENOMIC DNA]</scope>
    <source>
        <strain evidence="2">F-4157</strain>
    </source>
</reference>
<dbReference type="EMBL" id="AYSA01000442">
    <property type="protein sequence ID" value="ESZ91959.1"/>
    <property type="molecule type" value="Genomic_DNA"/>
</dbReference>
<protein>
    <submittedName>
        <fullName evidence="1">Uncharacterized protein</fullName>
    </submittedName>
</protein>
<dbReference type="OrthoDB" id="3525976at2759"/>
<dbReference type="HOGENOM" id="CLU_774241_0_0_1"/>
<sequence length="358" mass="41261">MSPASKFRLSIWPTRIRIHEIQNSFKPSVFQQQQYRTIKLWMYAKTASQVGLQNITNYRRFEISTPESCEVQLIDPGSIEYLPSPLIDDPGRMVAHVIENPAFITLPLNVVIRKHIKDGIFLGVPEDRQNTSQYYLQKVADKNYSPYTGKSLGFPGDASARRVKLLPFHPDQPWPHIQRVLKEAREWLQSTPRAVIEIHVAPSRSKGAVKNEKEVKEIPSKCLHLRPDVIKRAMPWNVKYGVHAQTNDVEYCWVLSQHEEMTRYFDDLRNAVKYRLGKEENARAKVEDLNIIPETRELVSSRHGRNDSGGDAAVKPIEWKPLSKDETAHHPEFVSRRSFIEGAKRHPSYKRLASILKG</sequence>
<evidence type="ECO:0000313" key="2">
    <source>
        <dbReference type="Proteomes" id="UP000019487"/>
    </source>
</evidence>
<accession>W9CAR8</accession>
<organism evidence="1 2">
    <name type="scientific">Sclerotinia borealis (strain F-4128)</name>
    <dbReference type="NCBI Taxonomy" id="1432307"/>
    <lineage>
        <taxon>Eukaryota</taxon>
        <taxon>Fungi</taxon>
        <taxon>Dikarya</taxon>
        <taxon>Ascomycota</taxon>
        <taxon>Pezizomycotina</taxon>
        <taxon>Leotiomycetes</taxon>
        <taxon>Helotiales</taxon>
        <taxon>Sclerotiniaceae</taxon>
        <taxon>Sclerotinia</taxon>
    </lineage>
</organism>
<proteinExistence type="predicted"/>